<sequence>MMIQQTLLAGSTLGKFTALKPKPEGPEDDKRREKKEPEESRVGVLGKNADNRRADGPPKTIPLEPSKAEGVKKMGESTVADSEAKSASVSWTTVVARNTQDTPLSRTLSLLRRQQAPKKSLG</sequence>
<feature type="compositionally biased region" description="Low complexity" evidence="1">
    <location>
        <begin position="104"/>
        <end position="113"/>
    </location>
</feature>
<dbReference type="AlphaFoldDB" id="A0A183BCS6"/>
<reference evidence="2 3" key="2">
    <citation type="submission" date="2018-11" db="EMBL/GenBank/DDBJ databases">
        <authorList>
            <consortium name="Pathogen Informatics"/>
        </authorList>
    </citation>
    <scope>NUCLEOTIDE SEQUENCE [LARGE SCALE GENOMIC DNA]</scope>
    <source>
        <strain evidence="2 3">Egypt</strain>
    </source>
</reference>
<evidence type="ECO:0000313" key="2">
    <source>
        <dbReference type="EMBL" id="VDP94286.1"/>
    </source>
</evidence>
<accession>A0A183BCS6</accession>
<organism evidence="4">
    <name type="scientific">Echinostoma caproni</name>
    <dbReference type="NCBI Taxonomy" id="27848"/>
    <lineage>
        <taxon>Eukaryota</taxon>
        <taxon>Metazoa</taxon>
        <taxon>Spiralia</taxon>
        <taxon>Lophotrochozoa</taxon>
        <taxon>Platyhelminthes</taxon>
        <taxon>Trematoda</taxon>
        <taxon>Digenea</taxon>
        <taxon>Plagiorchiida</taxon>
        <taxon>Echinostomata</taxon>
        <taxon>Echinostomatoidea</taxon>
        <taxon>Echinostomatidae</taxon>
        <taxon>Echinostoma</taxon>
    </lineage>
</organism>
<evidence type="ECO:0000313" key="4">
    <source>
        <dbReference type="WBParaSite" id="ECPE_0001705501-mRNA-1"/>
    </source>
</evidence>
<feature type="compositionally biased region" description="Polar residues" evidence="1">
    <location>
        <begin position="85"/>
        <end position="103"/>
    </location>
</feature>
<proteinExistence type="predicted"/>
<feature type="compositionally biased region" description="Basic and acidic residues" evidence="1">
    <location>
        <begin position="66"/>
        <end position="75"/>
    </location>
</feature>
<protein>
    <submittedName>
        <fullName evidence="4">PEST proteolytic signal-containing nuclear protein</fullName>
    </submittedName>
</protein>
<evidence type="ECO:0000313" key="3">
    <source>
        <dbReference type="Proteomes" id="UP000272942"/>
    </source>
</evidence>
<evidence type="ECO:0000256" key="1">
    <source>
        <dbReference type="SAM" id="MobiDB-lite"/>
    </source>
</evidence>
<dbReference type="WBParaSite" id="ECPE_0001705501-mRNA-1">
    <property type="protein sequence ID" value="ECPE_0001705501-mRNA-1"/>
    <property type="gene ID" value="ECPE_0001705501"/>
</dbReference>
<feature type="region of interest" description="Disordered" evidence="1">
    <location>
        <begin position="1"/>
        <end position="122"/>
    </location>
</feature>
<dbReference type="Proteomes" id="UP000272942">
    <property type="component" value="Unassembled WGS sequence"/>
</dbReference>
<dbReference type="EMBL" id="UZAN01066998">
    <property type="protein sequence ID" value="VDP94286.1"/>
    <property type="molecule type" value="Genomic_DNA"/>
</dbReference>
<reference evidence="4" key="1">
    <citation type="submission" date="2016-06" db="UniProtKB">
        <authorList>
            <consortium name="WormBaseParasite"/>
        </authorList>
    </citation>
    <scope>IDENTIFICATION</scope>
</reference>
<keyword evidence="3" id="KW-1185">Reference proteome</keyword>
<gene>
    <name evidence="2" type="ORF">ECPE_LOCUS17011</name>
</gene>
<feature type="compositionally biased region" description="Basic and acidic residues" evidence="1">
    <location>
        <begin position="21"/>
        <end position="41"/>
    </location>
</feature>
<name>A0A183BCS6_9TREM</name>